<dbReference type="GO" id="GO:0005524">
    <property type="term" value="F:ATP binding"/>
    <property type="evidence" value="ECO:0007669"/>
    <property type="project" value="UniProtKB-KW"/>
</dbReference>
<dbReference type="InterPro" id="IPR017871">
    <property type="entry name" value="ABC_transporter-like_CS"/>
</dbReference>
<keyword evidence="14" id="KW-1185">Reference proteome</keyword>
<dbReference type="GO" id="GO:0016887">
    <property type="term" value="F:ATP hydrolysis activity"/>
    <property type="evidence" value="ECO:0007669"/>
    <property type="project" value="InterPro"/>
</dbReference>
<keyword evidence="5" id="KW-0067">ATP-binding</keyword>
<evidence type="ECO:0000256" key="1">
    <source>
        <dbReference type="ARBA" id="ARBA00004141"/>
    </source>
</evidence>
<evidence type="ECO:0008006" key="15">
    <source>
        <dbReference type="Google" id="ProtNLM"/>
    </source>
</evidence>
<dbReference type="CDD" id="cd18573">
    <property type="entry name" value="ABC_6TM_ABCB10_like"/>
    <property type="match status" value="1"/>
</dbReference>
<evidence type="ECO:0000259" key="12">
    <source>
        <dbReference type="PROSITE" id="PS50929"/>
    </source>
</evidence>
<reference evidence="13" key="1">
    <citation type="submission" date="2019-06" db="EMBL/GenBank/DDBJ databases">
        <authorList>
            <consortium name="Wellcome Sanger Institute Data Sharing"/>
        </authorList>
    </citation>
    <scope>NUCLEOTIDE SEQUENCE [LARGE SCALE GENOMIC DNA]</scope>
</reference>
<evidence type="ECO:0000256" key="8">
    <source>
        <dbReference type="ARBA" id="ARBA00023128"/>
    </source>
</evidence>
<evidence type="ECO:0000256" key="6">
    <source>
        <dbReference type="ARBA" id="ARBA00022946"/>
    </source>
</evidence>
<dbReference type="PANTHER" id="PTHR43394">
    <property type="entry name" value="ATP-DEPENDENT PERMEASE MDL1, MITOCHONDRIAL"/>
    <property type="match status" value="1"/>
</dbReference>
<evidence type="ECO:0000313" key="14">
    <source>
        <dbReference type="Proteomes" id="UP000472267"/>
    </source>
</evidence>
<keyword evidence="8" id="KW-0496">Mitochondrion</keyword>
<dbReference type="GO" id="GO:0005743">
    <property type="term" value="C:mitochondrial inner membrane"/>
    <property type="evidence" value="ECO:0007669"/>
    <property type="project" value="TreeGrafter"/>
</dbReference>
<keyword evidence="7 10" id="KW-1133">Transmembrane helix</keyword>
<evidence type="ECO:0000256" key="7">
    <source>
        <dbReference type="ARBA" id="ARBA00022989"/>
    </source>
</evidence>
<dbReference type="Proteomes" id="UP000472267">
    <property type="component" value="Chromosome 1"/>
</dbReference>
<evidence type="ECO:0000313" key="13">
    <source>
        <dbReference type="Ensembl" id="ENSSFAP00005018763.1"/>
    </source>
</evidence>
<reference evidence="13" key="3">
    <citation type="submission" date="2025-09" db="UniProtKB">
        <authorList>
            <consortium name="Ensembl"/>
        </authorList>
    </citation>
    <scope>IDENTIFICATION</scope>
</reference>
<keyword evidence="3" id="KW-0547">Nucleotide-binding</keyword>
<evidence type="ECO:0000256" key="5">
    <source>
        <dbReference type="ARBA" id="ARBA00022840"/>
    </source>
</evidence>
<dbReference type="SMART" id="SM00382">
    <property type="entry name" value="AAA"/>
    <property type="match status" value="1"/>
</dbReference>
<comment type="subcellular location">
    <subcellularLocation>
        <location evidence="1">Membrane</location>
        <topology evidence="1">Multi-pass membrane protein</topology>
    </subcellularLocation>
</comment>
<dbReference type="Pfam" id="PF00005">
    <property type="entry name" value="ABC_tran"/>
    <property type="match status" value="1"/>
</dbReference>
<dbReference type="InterPro" id="IPR027417">
    <property type="entry name" value="P-loop_NTPase"/>
</dbReference>
<name>A0A672GIZ3_SALFA</name>
<keyword evidence="9 10" id="KW-0472">Membrane</keyword>
<dbReference type="Gene3D" id="3.40.50.300">
    <property type="entry name" value="P-loop containing nucleotide triphosphate hydrolases"/>
    <property type="match status" value="1"/>
</dbReference>
<dbReference type="InterPro" id="IPR036640">
    <property type="entry name" value="ABC1_TM_sf"/>
</dbReference>
<dbReference type="Gene3D" id="1.20.1560.10">
    <property type="entry name" value="ABC transporter type 1, transmembrane domain"/>
    <property type="match status" value="1"/>
</dbReference>
<evidence type="ECO:0000256" key="10">
    <source>
        <dbReference type="SAM" id="Phobius"/>
    </source>
</evidence>
<dbReference type="InterPro" id="IPR003593">
    <property type="entry name" value="AAA+_ATPase"/>
</dbReference>
<keyword evidence="6" id="KW-0809">Transit peptide</keyword>
<protein>
    <recommendedName>
        <fullName evidence="15">ATP-binding cassette, sub-family B (MDR/TAP), member 10</fullName>
    </recommendedName>
</protein>
<feature type="transmembrane region" description="Helical" evidence="10">
    <location>
        <begin position="28"/>
        <end position="52"/>
    </location>
</feature>
<dbReference type="SUPFAM" id="SSF90123">
    <property type="entry name" value="ABC transporter transmembrane region"/>
    <property type="match status" value="1"/>
</dbReference>
<gene>
    <name evidence="13" type="primary">abcb10</name>
</gene>
<dbReference type="FunFam" id="3.40.50.300:FF:000218">
    <property type="entry name" value="Multidrug ABC transporter ATP-binding protein"/>
    <property type="match status" value="1"/>
</dbReference>
<dbReference type="Pfam" id="PF00664">
    <property type="entry name" value="ABC_membrane"/>
    <property type="match status" value="1"/>
</dbReference>
<dbReference type="Ensembl" id="ENSSFAT00005019496.1">
    <property type="protein sequence ID" value="ENSSFAP00005018763.1"/>
    <property type="gene ID" value="ENSSFAG00005009862.1"/>
</dbReference>
<dbReference type="GO" id="GO:0090374">
    <property type="term" value="P:oligopeptide export from mitochondrion"/>
    <property type="evidence" value="ECO:0007669"/>
    <property type="project" value="TreeGrafter"/>
</dbReference>
<proteinExistence type="predicted"/>
<dbReference type="PROSITE" id="PS00211">
    <property type="entry name" value="ABC_TRANSPORTER_1"/>
    <property type="match status" value="1"/>
</dbReference>
<dbReference type="PANTHER" id="PTHR43394:SF1">
    <property type="entry name" value="ATP-BINDING CASSETTE SUB-FAMILY B MEMBER 10, MITOCHONDRIAL"/>
    <property type="match status" value="1"/>
</dbReference>
<dbReference type="GO" id="GO:0015421">
    <property type="term" value="F:ABC-type oligopeptide transporter activity"/>
    <property type="evidence" value="ECO:0007669"/>
    <property type="project" value="TreeGrafter"/>
</dbReference>
<dbReference type="InterPro" id="IPR003439">
    <property type="entry name" value="ABC_transporter-like_ATP-bd"/>
</dbReference>
<dbReference type="InterPro" id="IPR011527">
    <property type="entry name" value="ABC1_TM_dom"/>
</dbReference>
<evidence type="ECO:0000256" key="4">
    <source>
        <dbReference type="ARBA" id="ARBA00022792"/>
    </source>
</evidence>
<evidence type="ECO:0000256" key="9">
    <source>
        <dbReference type="ARBA" id="ARBA00023136"/>
    </source>
</evidence>
<dbReference type="SUPFAM" id="SSF52540">
    <property type="entry name" value="P-loop containing nucleoside triphosphate hydrolases"/>
    <property type="match status" value="1"/>
</dbReference>
<feature type="domain" description="ABC transmembrane type-1" evidence="12">
    <location>
        <begin position="1"/>
        <end position="274"/>
    </location>
</feature>
<accession>A0A672GIZ3</accession>
<reference evidence="13" key="2">
    <citation type="submission" date="2025-08" db="UniProtKB">
        <authorList>
            <consortium name="Ensembl"/>
        </authorList>
    </citation>
    <scope>IDENTIFICATION</scope>
</reference>
<dbReference type="AlphaFoldDB" id="A0A672GIZ3"/>
<organism evidence="13 14">
    <name type="scientific">Salarias fasciatus</name>
    <name type="common">Jewelled blenny</name>
    <name type="synonym">Blennius fasciatus</name>
    <dbReference type="NCBI Taxonomy" id="181472"/>
    <lineage>
        <taxon>Eukaryota</taxon>
        <taxon>Metazoa</taxon>
        <taxon>Chordata</taxon>
        <taxon>Craniata</taxon>
        <taxon>Vertebrata</taxon>
        <taxon>Euteleostomi</taxon>
        <taxon>Actinopterygii</taxon>
        <taxon>Neopterygii</taxon>
        <taxon>Teleostei</taxon>
        <taxon>Neoteleostei</taxon>
        <taxon>Acanthomorphata</taxon>
        <taxon>Ovalentaria</taxon>
        <taxon>Blenniimorphae</taxon>
        <taxon>Blenniiformes</taxon>
        <taxon>Blennioidei</taxon>
        <taxon>Blenniidae</taxon>
        <taxon>Salariinae</taxon>
        <taxon>Salarias</taxon>
    </lineage>
</organism>
<evidence type="ECO:0000256" key="2">
    <source>
        <dbReference type="ARBA" id="ARBA00022692"/>
    </source>
</evidence>
<keyword evidence="4" id="KW-0999">Mitochondrion inner membrane</keyword>
<feature type="transmembrane region" description="Helical" evidence="10">
    <location>
        <begin position="209"/>
        <end position="231"/>
    </location>
</feature>
<evidence type="ECO:0000256" key="3">
    <source>
        <dbReference type="ARBA" id="ARBA00022741"/>
    </source>
</evidence>
<feature type="transmembrane region" description="Helical" evidence="10">
    <location>
        <begin position="251"/>
        <end position="272"/>
    </location>
</feature>
<sequence length="560" mass="61432">MSAPYFLGKVIDTIYSGSTDTEMMTASLTSLCLMLTGVFLCGGAANAARVYLMDVSGQQIVRNLRASVFSSILRQEVAFFDRNRTGELINRLSADTTVVGRSITDNLSDGLRAVAQAAAGVSMMFYVSPNLANFVLLIVPPMVLFAIIYGRYLRTIAKRTQDALAQTTQLAEERISNVRTVRAFGKELSEVNMYIQKANHVLTLARKEAVLRAGFFGVTGLSGNLMILSVLYKGGLLMASQHMTVGELSSFLMYTFWVGISIAGLSSFYSELMKGFGAGSRLWELLDRKPEFSLDEGQVIAQDQLKGQLEFCDVSFAYPTRKETSIFHNLSFSVPAGTIMAVVGSSGSGKSTLVSLLLRLYDPDAGIITIDGHDIRNLNPCWLRSHIGTVSQEPVLFSCSVRDNIAYGALDPGAVTTEDIYRAARVANAYDFIQAFPQGFDTVVGEKGVLLSGGQKQRIAIARALLKVSKKTYCFTNEFLVQEALERLMEGRTVMIIAHRLSTIKNADHVAVLDQQRVAECGPPTELLGNRQGLFRKLMEKQAFLQEEQHLETAQTLCES</sequence>
<evidence type="ECO:0000259" key="11">
    <source>
        <dbReference type="PROSITE" id="PS50893"/>
    </source>
</evidence>
<dbReference type="FunFam" id="1.20.1560.10:FF:000048">
    <property type="entry name" value="ATP-binding cassette sub-family B member 10, mitochondrial"/>
    <property type="match status" value="1"/>
</dbReference>
<dbReference type="PROSITE" id="PS50929">
    <property type="entry name" value="ABC_TM1F"/>
    <property type="match status" value="1"/>
</dbReference>
<dbReference type="InterPro" id="IPR039421">
    <property type="entry name" value="Type_1_exporter"/>
</dbReference>
<keyword evidence="2 10" id="KW-0812">Transmembrane</keyword>
<feature type="transmembrane region" description="Helical" evidence="10">
    <location>
        <begin position="134"/>
        <end position="152"/>
    </location>
</feature>
<feature type="domain" description="ABC transporter" evidence="11">
    <location>
        <begin position="309"/>
        <end position="540"/>
    </location>
</feature>
<dbReference type="PROSITE" id="PS50893">
    <property type="entry name" value="ABC_TRANSPORTER_2"/>
    <property type="match status" value="1"/>
</dbReference>